<dbReference type="GO" id="GO:0003964">
    <property type="term" value="F:RNA-directed DNA polymerase activity"/>
    <property type="evidence" value="ECO:0007669"/>
    <property type="project" value="UniProtKB-KW"/>
</dbReference>
<evidence type="ECO:0000313" key="2">
    <source>
        <dbReference type="EMBL" id="EQD27061.1"/>
    </source>
</evidence>
<reference evidence="2" key="1">
    <citation type="submission" date="2013-08" db="EMBL/GenBank/DDBJ databases">
        <authorList>
            <person name="Mendez C."/>
            <person name="Richter M."/>
            <person name="Ferrer M."/>
            <person name="Sanchez J."/>
        </authorList>
    </citation>
    <scope>NUCLEOTIDE SEQUENCE</scope>
</reference>
<keyword evidence="2" id="KW-0808">Transferase</keyword>
<dbReference type="EC" id="2.7.7.49" evidence="2"/>
<comment type="caution">
    <text evidence="2">The sequence shown here is derived from an EMBL/GenBank/DDBJ whole genome shotgun (WGS) entry which is preliminary data.</text>
</comment>
<dbReference type="CDD" id="cd01651">
    <property type="entry name" value="RT_G2_intron"/>
    <property type="match status" value="1"/>
</dbReference>
<dbReference type="NCBIfam" id="TIGR04416">
    <property type="entry name" value="group_II_RT_mat"/>
    <property type="match status" value="1"/>
</dbReference>
<dbReference type="InterPro" id="IPR051083">
    <property type="entry name" value="GrpII_Intron_Splice-Mob/Def"/>
</dbReference>
<dbReference type="PANTHER" id="PTHR34047">
    <property type="entry name" value="NUCLEAR INTRON MATURASE 1, MITOCHONDRIAL-RELATED"/>
    <property type="match status" value="1"/>
</dbReference>
<gene>
    <name evidence="2" type="ORF">B2A_15385</name>
</gene>
<dbReference type="SUPFAM" id="SSF56672">
    <property type="entry name" value="DNA/RNA polymerases"/>
    <property type="match status" value="1"/>
</dbReference>
<dbReference type="InterPro" id="IPR043502">
    <property type="entry name" value="DNA/RNA_pol_sf"/>
</dbReference>
<organism evidence="2">
    <name type="scientific">mine drainage metagenome</name>
    <dbReference type="NCBI Taxonomy" id="410659"/>
    <lineage>
        <taxon>unclassified sequences</taxon>
        <taxon>metagenomes</taxon>
        <taxon>ecological metagenomes</taxon>
    </lineage>
</organism>
<keyword evidence="2" id="KW-0548">Nucleotidyltransferase</keyword>
<dbReference type="InterPro" id="IPR030931">
    <property type="entry name" value="Group_II_RT_mat"/>
</dbReference>
<accession>T0XWA2</accession>
<dbReference type="Pfam" id="PF00078">
    <property type="entry name" value="RVT_1"/>
    <property type="match status" value="1"/>
</dbReference>
<dbReference type="PROSITE" id="PS50878">
    <property type="entry name" value="RT_POL"/>
    <property type="match status" value="1"/>
</dbReference>
<protein>
    <submittedName>
        <fullName evidence="2">RNA-directed DNA polymerase (Reverse transcriptase)</fullName>
        <ecNumber evidence="2">2.7.7.49</ecNumber>
    </submittedName>
</protein>
<reference evidence="2" key="2">
    <citation type="journal article" date="2014" name="ISME J.">
        <title>Microbial stratification in low pH oxic and suboxic macroscopic growths along an acid mine drainage.</title>
        <authorList>
            <person name="Mendez-Garcia C."/>
            <person name="Mesa V."/>
            <person name="Sprenger R.R."/>
            <person name="Richter M."/>
            <person name="Diez M.S."/>
            <person name="Solano J."/>
            <person name="Bargiela R."/>
            <person name="Golyshina O.V."/>
            <person name="Manteca A."/>
            <person name="Ramos J.L."/>
            <person name="Gallego J.R."/>
            <person name="Llorente I."/>
            <person name="Martins Dos Santos V.A."/>
            <person name="Jensen O.N."/>
            <person name="Pelaez A.I."/>
            <person name="Sanchez J."/>
            <person name="Ferrer M."/>
        </authorList>
    </citation>
    <scope>NUCLEOTIDE SEQUENCE</scope>
</reference>
<dbReference type="PANTHER" id="PTHR34047:SF8">
    <property type="entry name" value="PROTEIN YKFC"/>
    <property type="match status" value="1"/>
</dbReference>
<dbReference type="EMBL" id="AUZZ01011199">
    <property type="protein sequence ID" value="EQD27061.1"/>
    <property type="molecule type" value="Genomic_DNA"/>
</dbReference>
<proteinExistence type="predicted"/>
<feature type="domain" description="Reverse transcriptase" evidence="1">
    <location>
        <begin position="70"/>
        <end position="312"/>
    </location>
</feature>
<dbReference type="Pfam" id="PF08388">
    <property type="entry name" value="GIIM"/>
    <property type="match status" value="1"/>
</dbReference>
<dbReference type="InterPro" id="IPR013597">
    <property type="entry name" value="Mat_intron_G2"/>
</dbReference>
<name>T0XWA2_9ZZZZ</name>
<dbReference type="InterPro" id="IPR000477">
    <property type="entry name" value="RT_dom"/>
</dbReference>
<keyword evidence="2" id="KW-0695">RNA-directed DNA polymerase</keyword>
<evidence type="ECO:0000259" key="1">
    <source>
        <dbReference type="PROSITE" id="PS50878"/>
    </source>
</evidence>
<sequence length="434" mass="49724">MLEELQGGLYQGAKENREAKFNTLHDKIYRMDVLKEAWKTVSENNGAAGIDRQTISDIETAGVEHLLGEIQSELRTGTYIAECVKRVFIPKPNGKMRPLGIPTVKDRIVQQAVKLIMEPIYEADFKDFSYAYKKGRSARDASLEIYKWLNFGLTNVIDVDIEGFFDHIDHELLISFVKKRVTDGYVISLIMQWLKAGVVYMNTKSNPTEGTPQGGVISPLLANIYLNELDHAWTEMGMDDNAGQNAHMVRYSDDLVILTKSPRSTFFKGNAHAGSVMNALKAILKGLKLNLSEEKSRITTAEEGFDFLGFHFLRRQNQQREKEVTLFFPSKRSKSSFMQKVSGITHRNHAHTKSEADVIRELNLLIRGWTNYFNHSHASRTYSGLWTFVCFRVTQFMRYQHKRRYLTVDYNKLRSYGLLPLNGRITHPLSVSPR</sequence>
<dbReference type="AlphaFoldDB" id="T0XWA2"/>